<dbReference type="SFLD" id="SFLDS00019">
    <property type="entry name" value="Glutathione_Transferase_(cytos"/>
    <property type="match status" value="1"/>
</dbReference>
<reference evidence="4 5" key="1">
    <citation type="submission" date="2023-11" db="EMBL/GenBank/DDBJ databases">
        <title>Halocaridina rubra genome assembly.</title>
        <authorList>
            <person name="Smith C."/>
        </authorList>
    </citation>
    <scope>NUCLEOTIDE SEQUENCE [LARGE SCALE GENOMIC DNA]</scope>
    <source>
        <strain evidence="4">EP-1</strain>
        <tissue evidence="4">Whole</tissue>
    </source>
</reference>
<dbReference type="InterPro" id="IPR040079">
    <property type="entry name" value="Glutathione_S-Trfase"/>
</dbReference>
<dbReference type="InterPro" id="IPR026928">
    <property type="entry name" value="FAX/IsoI-like"/>
</dbReference>
<dbReference type="SFLD" id="SFLDG01200">
    <property type="entry name" value="SUF1.1"/>
    <property type="match status" value="1"/>
</dbReference>
<evidence type="ECO:0000313" key="5">
    <source>
        <dbReference type="Proteomes" id="UP001381693"/>
    </source>
</evidence>
<keyword evidence="5" id="KW-1185">Reference proteome</keyword>
<evidence type="ECO:0000313" key="4">
    <source>
        <dbReference type="EMBL" id="KAK7069366.1"/>
    </source>
</evidence>
<proteinExistence type="inferred from homology"/>
<dbReference type="Gene3D" id="1.20.1050.10">
    <property type="match status" value="1"/>
</dbReference>
<dbReference type="InterPro" id="IPR036282">
    <property type="entry name" value="Glutathione-S-Trfase_C_sf"/>
</dbReference>
<dbReference type="SUPFAM" id="SSF47616">
    <property type="entry name" value="GST C-terminal domain-like"/>
    <property type="match status" value="1"/>
</dbReference>
<dbReference type="InterPro" id="IPR033468">
    <property type="entry name" value="Metaxin_GST"/>
</dbReference>
<feature type="non-terminal residue" evidence="4">
    <location>
        <position position="1"/>
    </location>
</feature>
<dbReference type="InterPro" id="IPR012336">
    <property type="entry name" value="Thioredoxin-like_fold"/>
</dbReference>
<name>A0AAN8ZUR4_HALRR</name>
<gene>
    <name evidence="4" type="ORF">SK128_002949</name>
</gene>
<organism evidence="4 5">
    <name type="scientific">Halocaridina rubra</name>
    <name type="common">Hawaiian red shrimp</name>
    <dbReference type="NCBI Taxonomy" id="373956"/>
    <lineage>
        <taxon>Eukaryota</taxon>
        <taxon>Metazoa</taxon>
        <taxon>Ecdysozoa</taxon>
        <taxon>Arthropoda</taxon>
        <taxon>Crustacea</taxon>
        <taxon>Multicrustacea</taxon>
        <taxon>Malacostraca</taxon>
        <taxon>Eumalacostraca</taxon>
        <taxon>Eucarida</taxon>
        <taxon>Decapoda</taxon>
        <taxon>Pleocyemata</taxon>
        <taxon>Caridea</taxon>
        <taxon>Atyoidea</taxon>
        <taxon>Atyidae</taxon>
        <taxon>Halocaridina</taxon>
    </lineage>
</organism>
<dbReference type="Pfam" id="PF17172">
    <property type="entry name" value="GST_N_4"/>
    <property type="match status" value="1"/>
</dbReference>
<evidence type="ECO:0000259" key="3">
    <source>
        <dbReference type="Pfam" id="PF17172"/>
    </source>
</evidence>
<dbReference type="Proteomes" id="UP001381693">
    <property type="component" value="Unassembled WGS sequence"/>
</dbReference>
<dbReference type="AlphaFoldDB" id="A0AAN8ZUR4"/>
<dbReference type="EMBL" id="JAXCGZ010016714">
    <property type="protein sequence ID" value="KAK7069366.1"/>
    <property type="molecule type" value="Genomic_DNA"/>
</dbReference>
<dbReference type="SFLD" id="SFLDG01180">
    <property type="entry name" value="SUF1"/>
    <property type="match status" value="1"/>
</dbReference>
<dbReference type="PANTHER" id="PTHR12289:SF41">
    <property type="entry name" value="FAILED AXON CONNECTIONS-RELATED"/>
    <property type="match status" value="1"/>
</dbReference>
<dbReference type="InterPro" id="IPR050931">
    <property type="entry name" value="Mito_Protein_Transport_Metaxin"/>
</dbReference>
<dbReference type="CDD" id="cd03193">
    <property type="entry name" value="GST_C_Metaxin"/>
    <property type="match status" value="1"/>
</dbReference>
<evidence type="ECO:0000256" key="1">
    <source>
        <dbReference type="ARBA" id="ARBA00006475"/>
    </source>
</evidence>
<comment type="caution">
    <text evidence="4">The sequence shown here is derived from an EMBL/GenBank/DDBJ whole genome shotgun (WGS) entry which is preliminary data.</text>
</comment>
<evidence type="ECO:0000259" key="2">
    <source>
        <dbReference type="Pfam" id="PF17171"/>
    </source>
</evidence>
<dbReference type="Pfam" id="PF17171">
    <property type="entry name" value="GST_C_6"/>
    <property type="match status" value="1"/>
</dbReference>
<sequence length="203" mass="23536">VDYEEPTGPKGKSPWITLNGEEIADSQLIMERLGPKYGKDFSTHLSPEEKVIARSMRIMVEDHFLWCYAYWRYIIDDMKAFRTVAKIPKSLLLLFYTFKGYVWKVMKMQGIGRHTPQEIEEMGRKDLAALSTWLGDKPFFMGAAPTEVDCAIFGTLAQIQWNSPGSPYLQMFDSKFPNLAAYCMRVKEKFWPDWNKCLDPPRA</sequence>
<feature type="domain" description="Metaxin glutathione S-transferase" evidence="2">
    <location>
        <begin position="124"/>
        <end position="186"/>
    </location>
</feature>
<dbReference type="PANTHER" id="PTHR12289">
    <property type="entry name" value="METAXIN RELATED"/>
    <property type="match status" value="1"/>
</dbReference>
<dbReference type="GO" id="GO:0005737">
    <property type="term" value="C:cytoplasm"/>
    <property type="evidence" value="ECO:0007669"/>
    <property type="project" value="TreeGrafter"/>
</dbReference>
<comment type="similarity">
    <text evidence="1">Belongs to the FAX family.</text>
</comment>
<protein>
    <recommendedName>
        <fullName evidence="6">Failed axon connections-like protein</fullName>
    </recommendedName>
</protein>
<evidence type="ECO:0008006" key="6">
    <source>
        <dbReference type="Google" id="ProtNLM"/>
    </source>
</evidence>
<accession>A0AAN8ZUR4</accession>
<feature type="domain" description="Thioredoxin-like fold" evidence="3">
    <location>
        <begin position="6"/>
        <end position="76"/>
    </location>
</feature>